<feature type="compositionally biased region" description="Pro residues" evidence="2">
    <location>
        <begin position="549"/>
        <end position="561"/>
    </location>
</feature>
<sequence length="828" mass="89369">MHKPGSAKRGDAAVARQPSPSPLGRRLKAEERPSSSSRPGTPNRVRGRATSPARGGDAAAKPRGLGMRSWLRIDPTGATQIIEADKYAIMRRCAIPARDLRILDPVLVYPSTILGREKAIVINLEHIKAIVTAEEVLLQNYQNPHVQLFVAELQRRLASLRDHLALDYARSSPPPSMSPNPAGSPVIANANLSEHPTESLQADSLLLAPGLTARGPLPSSGRKAVAQAAVGRQDSPGARGKSPLGRGASKERPKSPPRAQAPPGREQRWHDLMRENSLRGRSWSPVRRSARDPLLKGSPERQANRERVRSLSPLPRASPPARSRGASPAPQRPRSAQRPTPPQKEASVWAPFTAIRDRMFGRKKSYQRLPSPDSDGRHASPVVSTSQVLFLDGGDGGGGGTFVGQGMTAPVVLPFEFRALEVILETVCGHLDVKSAELEREAYPALDDLTVKIISANLERVRRYKSRLVGLSVRVQKVRDELEGLLDDDGDMLEMYLTDKLMEALEPTSPQSSLTAGGGFGSVMAGSSPHLSPRNFGSHQPSTSAIPEDPTPPSSSAPALPPLNSLDPGPSERPPTEGSTPRLGPVHPDILDVGFSSEGPRLMRELTFNQRGELDEAIPGGQKGGAQEGGQERGAGPSVPEGAAGHDGGHTEADDQVSPLLRHLSSHSARSLRRGRSRSRSRSGSRSRASRSSVSRSSRSSKSTRKSGKGEDVEELEMLLEAYFAQIEGTLNKLSALREYIEDTEDYINIRLDDHQNQLLLLVILITIGTVAASIAVIVGGVFGMNVQCSFYSDPRYFPWVMWSTLAACVACVVGIVGWLHWKKLLSL</sequence>
<comment type="similarity">
    <text evidence="1">Belongs to the CorA metal ion transporter (MIT) (TC 1.A.35.5) family.</text>
</comment>
<dbReference type="Gene3D" id="1.20.58.340">
    <property type="entry name" value="Magnesium transport protein CorA, transmembrane region"/>
    <property type="match status" value="2"/>
</dbReference>
<keyword evidence="3" id="KW-0472">Membrane</keyword>
<dbReference type="PANTHER" id="PTHR13890:SF35">
    <property type="entry name" value="MAGNESIUM TRANSPORTER MRS2-3"/>
    <property type="match status" value="1"/>
</dbReference>
<feature type="compositionally biased region" description="Polar residues" evidence="2">
    <location>
        <begin position="535"/>
        <end position="545"/>
    </location>
</feature>
<evidence type="ECO:0000313" key="5">
    <source>
        <dbReference type="Proteomes" id="UP000054558"/>
    </source>
</evidence>
<feature type="compositionally biased region" description="Low complexity" evidence="2">
    <location>
        <begin position="690"/>
        <end position="701"/>
    </location>
</feature>
<evidence type="ECO:0000313" key="4">
    <source>
        <dbReference type="EMBL" id="GAQ91118.1"/>
    </source>
</evidence>
<feature type="region of interest" description="Disordered" evidence="2">
    <location>
        <begin position="1"/>
        <end position="62"/>
    </location>
</feature>
<dbReference type="FunFam" id="2.40.128.330:FF:000001">
    <property type="entry name" value="Magnesium transporter MRS2-1"/>
    <property type="match status" value="1"/>
</dbReference>
<accession>A0A1Y1ISG9</accession>
<feature type="region of interest" description="Disordered" evidence="2">
    <location>
        <begin position="508"/>
        <end position="598"/>
    </location>
</feature>
<dbReference type="PANTHER" id="PTHR13890">
    <property type="entry name" value="RNA SPLICING PROTEIN MRS2, MITOCHONDRIAL"/>
    <property type="match status" value="1"/>
</dbReference>
<feature type="compositionally biased region" description="Basic and acidic residues" evidence="2">
    <location>
        <begin position="289"/>
        <end position="309"/>
    </location>
</feature>
<reference evidence="4 5" key="1">
    <citation type="journal article" date="2014" name="Nat. Commun.">
        <title>Klebsormidium flaccidum genome reveals primary factors for plant terrestrial adaptation.</title>
        <authorList>
            <person name="Hori K."/>
            <person name="Maruyama F."/>
            <person name="Fujisawa T."/>
            <person name="Togashi T."/>
            <person name="Yamamoto N."/>
            <person name="Seo M."/>
            <person name="Sato S."/>
            <person name="Yamada T."/>
            <person name="Mori H."/>
            <person name="Tajima N."/>
            <person name="Moriyama T."/>
            <person name="Ikeuchi M."/>
            <person name="Watanabe M."/>
            <person name="Wada H."/>
            <person name="Kobayashi K."/>
            <person name="Saito M."/>
            <person name="Masuda T."/>
            <person name="Sasaki-Sekimoto Y."/>
            <person name="Mashiguchi K."/>
            <person name="Awai K."/>
            <person name="Shimojima M."/>
            <person name="Masuda S."/>
            <person name="Iwai M."/>
            <person name="Nobusawa T."/>
            <person name="Narise T."/>
            <person name="Kondo S."/>
            <person name="Saito H."/>
            <person name="Sato R."/>
            <person name="Murakawa M."/>
            <person name="Ihara Y."/>
            <person name="Oshima-Yamada Y."/>
            <person name="Ohtaka K."/>
            <person name="Satoh M."/>
            <person name="Sonobe K."/>
            <person name="Ishii M."/>
            <person name="Ohtani R."/>
            <person name="Kanamori-Sato M."/>
            <person name="Honoki R."/>
            <person name="Miyazaki D."/>
            <person name="Mochizuki H."/>
            <person name="Umetsu J."/>
            <person name="Higashi K."/>
            <person name="Shibata D."/>
            <person name="Kamiya Y."/>
            <person name="Sato N."/>
            <person name="Nakamura Y."/>
            <person name="Tabata S."/>
            <person name="Ida S."/>
            <person name="Kurokawa K."/>
            <person name="Ohta H."/>
        </authorList>
    </citation>
    <scope>NUCLEOTIDE SEQUENCE [LARGE SCALE GENOMIC DNA]</scope>
    <source>
        <strain evidence="4 5">NIES-2285</strain>
    </source>
</reference>
<feature type="compositionally biased region" description="Basic and acidic residues" evidence="2">
    <location>
        <begin position="265"/>
        <end position="278"/>
    </location>
</feature>
<dbReference type="Pfam" id="PF22099">
    <property type="entry name" value="MRS2-like"/>
    <property type="match status" value="3"/>
</dbReference>
<dbReference type="CDD" id="cd12823">
    <property type="entry name" value="Mrs2_Mfm1p-like"/>
    <property type="match status" value="1"/>
</dbReference>
<name>A0A1Y1ISG9_KLENI</name>
<dbReference type="EMBL" id="DF237679">
    <property type="protein sequence ID" value="GAQ91118.1"/>
    <property type="molecule type" value="Genomic_DNA"/>
</dbReference>
<feature type="region of interest" description="Disordered" evidence="2">
    <location>
        <begin position="211"/>
        <end position="351"/>
    </location>
</feature>
<dbReference type="Proteomes" id="UP000054558">
    <property type="component" value="Unassembled WGS sequence"/>
</dbReference>
<evidence type="ECO:0000256" key="1">
    <source>
        <dbReference type="ARBA" id="ARBA00007535"/>
    </source>
</evidence>
<dbReference type="OMA" id="CRERCMV"/>
<feature type="compositionally biased region" description="Basic residues" evidence="2">
    <location>
        <begin position="670"/>
        <end position="689"/>
    </location>
</feature>
<evidence type="ECO:0000256" key="3">
    <source>
        <dbReference type="SAM" id="Phobius"/>
    </source>
</evidence>
<protein>
    <submittedName>
        <fullName evidence="4">Magnesium transporters: CorA family</fullName>
    </submittedName>
</protein>
<dbReference type="InterPro" id="IPR039204">
    <property type="entry name" value="MRS2-like"/>
</dbReference>
<keyword evidence="3" id="KW-0812">Transmembrane</keyword>
<feature type="transmembrane region" description="Helical" evidence="3">
    <location>
        <begin position="797"/>
        <end position="822"/>
    </location>
</feature>
<dbReference type="OrthoDB" id="10251508at2759"/>
<feature type="region of interest" description="Disordered" evidence="2">
    <location>
        <begin position="170"/>
        <end position="189"/>
    </location>
</feature>
<feature type="region of interest" description="Disordered" evidence="2">
    <location>
        <begin position="615"/>
        <end position="711"/>
    </location>
</feature>
<organism evidence="4 5">
    <name type="scientific">Klebsormidium nitens</name>
    <name type="common">Green alga</name>
    <name type="synonym">Ulothrix nitens</name>
    <dbReference type="NCBI Taxonomy" id="105231"/>
    <lineage>
        <taxon>Eukaryota</taxon>
        <taxon>Viridiplantae</taxon>
        <taxon>Streptophyta</taxon>
        <taxon>Klebsormidiophyceae</taxon>
        <taxon>Klebsormidiales</taxon>
        <taxon>Klebsormidiaceae</taxon>
        <taxon>Klebsormidium</taxon>
    </lineage>
</organism>
<dbReference type="AlphaFoldDB" id="A0A1Y1ISG9"/>
<evidence type="ECO:0000256" key="2">
    <source>
        <dbReference type="SAM" id="MobiDB-lite"/>
    </source>
</evidence>
<gene>
    <name evidence="4" type="ORF">KFL_007300040</name>
</gene>
<dbReference type="Gene3D" id="2.40.128.330">
    <property type="match status" value="1"/>
</dbReference>
<feature type="compositionally biased region" description="Low complexity" evidence="2">
    <location>
        <begin position="310"/>
        <end position="338"/>
    </location>
</feature>
<proteinExistence type="inferred from homology"/>
<dbReference type="GO" id="GO:0015693">
    <property type="term" value="P:magnesium ion transport"/>
    <property type="evidence" value="ECO:0000318"/>
    <property type="project" value="GO_Central"/>
</dbReference>
<keyword evidence="3" id="KW-1133">Transmembrane helix</keyword>
<keyword evidence="5" id="KW-1185">Reference proteome</keyword>
<feature type="transmembrane region" description="Helical" evidence="3">
    <location>
        <begin position="759"/>
        <end position="785"/>
    </location>
</feature>
<dbReference type="GO" id="GO:0015095">
    <property type="term" value="F:magnesium ion transmembrane transporter activity"/>
    <property type="evidence" value="ECO:0000318"/>
    <property type="project" value="GO_Central"/>
</dbReference>